<evidence type="ECO:0000313" key="3">
    <source>
        <dbReference type="Proteomes" id="UP001630127"/>
    </source>
</evidence>
<evidence type="ECO:0000256" key="1">
    <source>
        <dbReference type="SAM" id="Coils"/>
    </source>
</evidence>
<dbReference type="EMBL" id="JBJUIK010000016">
    <property type="protein sequence ID" value="KAL3500119.1"/>
    <property type="molecule type" value="Genomic_DNA"/>
</dbReference>
<dbReference type="AlphaFoldDB" id="A0ABD2Y331"/>
<dbReference type="Proteomes" id="UP001630127">
    <property type="component" value="Unassembled WGS sequence"/>
</dbReference>
<gene>
    <name evidence="2" type="ORF">ACH5RR_039212</name>
</gene>
<dbReference type="PANTHER" id="PTHR47747:SF3">
    <property type="entry name" value="OS03G0853600 PROTEIN"/>
    <property type="match status" value="1"/>
</dbReference>
<keyword evidence="3" id="KW-1185">Reference proteome</keyword>
<feature type="coiled-coil region" evidence="1">
    <location>
        <begin position="47"/>
        <end position="81"/>
    </location>
</feature>
<accession>A0ABD2Y331</accession>
<comment type="caution">
    <text evidence="2">The sequence shown here is derived from an EMBL/GenBank/DDBJ whole genome shotgun (WGS) entry which is preliminary data.</text>
</comment>
<sequence>MADQEQEKDHHQQQEQQESFEKLLTSYLGLSFTTFLVFVPKNFFSLLSSLKSQNKDLSFKLMKAEEQLKQLHSRRKEDSKANARVVEIFASHRHAWQQEEKRLLQQIDESAETIAHLRGKVEDFEKLEAELRSNIEELKRDVNERDEMLNFMSMTSYGGGAACDSGGGEFYSEMGLRYGEKCGGVSERVEECYLGSGVHNMEEMESLYGKNNGFNTEFLSSASKFWAERGRLWQQGVQCESLEPLYNLKHFVARRESPWKVDGESTGVSSKLKLLEQELLNLEKIGKTDLSKMPSILRKQAKRYQTLAGKIDDLCRRMQASDPCEPTLSSEFLLEAFRLQQRASETSQKLIALQTEAGKSYLGNELEGQAILGTKRSMDSIKNNFKEIQRNLEIWLARIIGDLEGILARDGANRVREYYISRYPFAQ</sequence>
<reference evidence="2 3" key="1">
    <citation type="submission" date="2024-11" db="EMBL/GenBank/DDBJ databases">
        <title>A near-complete genome assembly of Cinchona calisaya.</title>
        <authorList>
            <person name="Lian D.C."/>
            <person name="Zhao X.W."/>
            <person name="Wei L."/>
        </authorList>
    </citation>
    <scope>NUCLEOTIDE SEQUENCE [LARGE SCALE GENOMIC DNA]</scope>
    <source>
        <tissue evidence="2">Nenye</tissue>
    </source>
</reference>
<feature type="coiled-coil region" evidence="1">
    <location>
        <begin position="114"/>
        <end position="148"/>
    </location>
</feature>
<evidence type="ECO:0000313" key="2">
    <source>
        <dbReference type="EMBL" id="KAL3500119.1"/>
    </source>
</evidence>
<name>A0ABD2Y331_9GENT</name>
<proteinExistence type="predicted"/>
<organism evidence="2 3">
    <name type="scientific">Cinchona calisaya</name>
    <dbReference type="NCBI Taxonomy" id="153742"/>
    <lineage>
        <taxon>Eukaryota</taxon>
        <taxon>Viridiplantae</taxon>
        <taxon>Streptophyta</taxon>
        <taxon>Embryophyta</taxon>
        <taxon>Tracheophyta</taxon>
        <taxon>Spermatophyta</taxon>
        <taxon>Magnoliopsida</taxon>
        <taxon>eudicotyledons</taxon>
        <taxon>Gunneridae</taxon>
        <taxon>Pentapetalae</taxon>
        <taxon>asterids</taxon>
        <taxon>lamiids</taxon>
        <taxon>Gentianales</taxon>
        <taxon>Rubiaceae</taxon>
        <taxon>Cinchonoideae</taxon>
        <taxon>Cinchoneae</taxon>
        <taxon>Cinchona</taxon>
    </lineage>
</organism>
<keyword evidence="1" id="KW-0175">Coiled coil</keyword>
<dbReference type="PANTHER" id="PTHR47747">
    <property type="entry name" value="RIBONUCLEASE P PROTEIN SUBUNIT P38-LIKE PROTEIN"/>
    <property type="match status" value="1"/>
</dbReference>
<protein>
    <submittedName>
        <fullName evidence="2">Uncharacterized protein</fullName>
    </submittedName>
</protein>